<dbReference type="EMBL" id="SUNJ01010427">
    <property type="protein sequence ID" value="TPP59662.1"/>
    <property type="molecule type" value="Genomic_DNA"/>
</dbReference>
<sequence>MIVKFFHVIRKGLFVCGMSRNLMHLQTNQMTAQIRTQTFRLPECSRRIMGASGHSFFVPVSRGSTRVVKTKLCASSKISLKNRMRKMRRKLKSLYKQNKHWTTWCKKNVSAKPCILQSN</sequence>
<dbReference type="Proteomes" id="UP000316759">
    <property type="component" value="Unassembled WGS sequence"/>
</dbReference>
<accession>A0A504YDC0</accession>
<gene>
    <name evidence="1" type="ORF">FGIG_03689</name>
</gene>
<name>A0A504YDC0_FASGI</name>
<organism evidence="1 2">
    <name type="scientific">Fasciola gigantica</name>
    <name type="common">Giant liver fluke</name>
    <dbReference type="NCBI Taxonomy" id="46835"/>
    <lineage>
        <taxon>Eukaryota</taxon>
        <taxon>Metazoa</taxon>
        <taxon>Spiralia</taxon>
        <taxon>Lophotrochozoa</taxon>
        <taxon>Platyhelminthes</taxon>
        <taxon>Trematoda</taxon>
        <taxon>Digenea</taxon>
        <taxon>Plagiorchiida</taxon>
        <taxon>Echinostomata</taxon>
        <taxon>Echinostomatoidea</taxon>
        <taxon>Fasciolidae</taxon>
        <taxon>Fasciola</taxon>
    </lineage>
</organism>
<dbReference type="AlphaFoldDB" id="A0A504YDC0"/>
<proteinExistence type="predicted"/>
<evidence type="ECO:0000313" key="1">
    <source>
        <dbReference type="EMBL" id="TPP59662.1"/>
    </source>
</evidence>
<comment type="caution">
    <text evidence="1">The sequence shown here is derived from an EMBL/GenBank/DDBJ whole genome shotgun (WGS) entry which is preliminary data.</text>
</comment>
<reference evidence="1 2" key="1">
    <citation type="submission" date="2019-04" db="EMBL/GenBank/DDBJ databases">
        <title>Annotation for the trematode Fasciola gigantica.</title>
        <authorList>
            <person name="Choi Y.-J."/>
        </authorList>
    </citation>
    <scope>NUCLEOTIDE SEQUENCE [LARGE SCALE GENOMIC DNA]</scope>
    <source>
        <strain evidence="1">Uganda_cow_1</strain>
    </source>
</reference>
<keyword evidence="2" id="KW-1185">Reference proteome</keyword>
<protein>
    <submittedName>
        <fullName evidence="1">Uncharacterized protein</fullName>
    </submittedName>
</protein>
<evidence type="ECO:0000313" key="2">
    <source>
        <dbReference type="Proteomes" id="UP000316759"/>
    </source>
</evidence>